<dbReference type="KEGG" id="csol:105364702"/>
<evidence type="ECO:0000256" key="12">
    <source>
        <dbReference type="PROSITE-ProRule" id="PRU00282"/>
    </source>
</evidence>
<keyword evidence="4" id="KW-0410">Iron transport</keyword>
<keyword evidence="10" id="KW-0496">Mitochondrion</keyword>
<keyword evidence="9" id="KW-0406">Ion transport</keyword>
<evidence type="ECO:0000256" key="11">
    <source>
        <dbReference type="ARBA" id="ARBA00023136"/>
    </source>
</evidence>
<evidence type="ECO:0000313" key="14">
    <source>
        <dbReference type="Proteomes" id="UP000695007"/>
    </source>
</evidence>
<evidence type="ECO:0000256" key="8">
    <source>
        <dbReference type="ARBA" id="ARBA00023004"/>
    </source>
</evidence>
<dbReference type="GeneID" id="105364702"/>
<protein>
    <submittedName>
        <fullName evidence="15">Mitoferrin-1</fullName>
    </submittedName>
</protein>
<dbReference type="FunFam" id="1.50.40.10:FF:000029">
    <property type="entry name" value="Solute carrier family 25 member 28"/>
    <property type="match status" value="1"/>
</dbReference>
<dbReference type="Gene3D" id="1.50.40.10">
    <property type="entry name" value="Mitochondrial carrier domain"/>
    <property type="match status" value="2"/>
</dbReference>
<accession>A0AAJ6YMY5</accession>
<dbReference type="SUPFAM" id="SSF103506">
    <property type="entry name" value="Mitochondrial carrier"/>
    <property type="match status" value="1"/>
</dbReference>
<dbReference type="RefSeq" id="XP_011501035.1">
    <property type="nucleotide sequence ID" value="XM_011502733.1"/>
</dbReference>
<dbReference type="PROSITE" id="PS50920">
    <property type="entry name" value="SOLCAR"/>
    <property type="match status" value="3"/>
</dbReference>
<evidence type="ECO:0000256" key="7">
    <source>
        <dbReference type="ARBA" id="ARBA00022989"/>
    </source>
</evidence>
<proteinExistence type="inferred from homology"/>
<evidence type="ECO:0000313" key="15">
    <source>
        <dbReference type="RefSeq" id="XP_011501035.1"/>
    </source>
</evidence>
<comment type="similarity">
    <text evidence="2 13">Belongs to the mitochondrial carrier (TC 2.A.29) family.</text>
</comment>
<evidence type="ECO:0000256" key="9">
    <source>
        <dbReference type="ARBA" id="ARBA00023065"/>
    </source>
</evidence>
<keyword evidence="14" id="KW-1185">Reference proteome</keyword>
<name>A0AAJ6YMY5_9HYME</name>
<keyword evidence="6" id="KW-0999">Mitochondrion inner membrane</keyword>
<reference evidence="15" key="1">
    <citation type="submission" date="2025-08" db="UniProtKB">
        <authorList>
            <consortium name="RefSeq"/>
        </authorList>
    </citation>
    <scope>IDENTIFICATION</scope>
</reference>
<evidence type="ECO:0000256" key="10">
    <source>
        <dbReference type="ARBA" id="ARBA00023128"/>
    </source>
</evidence>
<dbReference type="GO" id="GO:0005743">
    <property type="term" value="C:mitochondrial inner membrane"/>
    <property type="evidence" value="ECO:0007669"/>
    <property type="project" value="UniProtKB-SubCell"/>
</dbReference>
<dbReference type="Proteomes" id="UP000695007">
    <property type="component" value="Unplaced"/>
</dbReference>
<feature type="repeat" description="Solcar" evidence="12">
    <location>
        <begin position="200"/>
        <end position="286"/>
    </location>
</feature>
<evidence type="ECO:0000256" key="4">
    <source>
        <dbReference type="ARBA" id="ARBA00022496"/>
    </source>
</evidence>
<dbReference type="PANTHER" id="PTHR45758">
    <property type="entry name" value="MITOFERRIN-1-RELATED"/>
    <property type="match status" value="1"/>
</dbReference>
<evidence type="ECO:0000256" key="6">
    <source>
        <dbReference type="ARBA" id="ARBA00022792"/>
    </source>
</evidence>
<evidence type="ECO:0000256" key="2">
    <source>
        <dbReference type="ARBA" id="ARBA00006375"/>
    </source>
</evidence>
<sequence length="351" mass="38828">MNADDYESLPTQSVGVYMMAGACAGIMEHCVMYSVDSVKTRRQILTPGPGGGTGIFTEIGNMMKQEGIFRPFRGMSAMVIGAGPAHALYFSCYEHLKEKMKSRKPHAQSNHLIYASAGVVSTVLHDGVMNPAEVVKQRLQMPNSPYRNVMECIRHVYATEGATAFYRSYRTTLLMNVPFQSIHFVTYEFTQTLSNPQRIYNPAAHVISGAMAGAVAATVSMPLDVCKTLLNTQTGEMRATGMIDALRLVYRHWGLPGYFRGLNARIVYQMPATAICWSTYEFFKYLLYNVRDESNLSHENMDDGLSSITQNQRNISSGGTASNTSSNSFQGAGLYFNKKSSAPVLFEVTRS</sequence>
<dbReference type="InterPro" id="IPR018108">
    <property type="entry name" value="MCP_transmembrane"/>
</dbReference>
<evidence type="ECO:0000256" key="1">
    <source>
        <dbReference type="ARBA" id="ARBA00004448"/>
    </source>
</evidence>
<evidence type="ECO:0000256" key="13">
    <source>
        <dbReference type="RuleBase" id="RU000488"/>
    </source>
</evidence>
<gene>
    <name evidence="15" type="primary">LOC105364702</name>
</gene>
<keyword evidence="11 12" id="KW-0472">Membrane</keyword>
<evidence type="ECO:0000256" key="3">
    <source>
        <dbReference type="ARBA" id="ARBA00022448"/>
    </source>
</evidence>
<evidence type="ECO:0000256" key="5">
    <source>
        <dbReference type="ARBA" id="ARBA00022692"/>
    </source>
</evidence>
<feature type="repeat" description="Solcar" evidence="12">
    <location>
        <begin position="109"/>
        <end position="193"/>
    </location>
</feature>
<dbReference type="Pfam" id="PF00153">
    <property type="entry name" value="Mito_carr"/>
    <property type="match status" value="3"/>
</dbReference>
<keyword evidence="8" id="KW-0408">Iron</keyword>
<comment type="subcellular location">
    <subcellularLocation>
        <location evidence="1">Mitochondrion inner membrane</location>
        <topology evidence="1">Multi-pass membrane protein</topology>
    </subcellularLocation>
</comment>
<dbReference type="PANTHER" id="PTHR45758:SF20">
    <property type="entry name" value="MITOFERRIN-2"/>
    <property type="match status" value="1"/>
</dbReference>
<dbReference type="InterPro" id="IPR023395">
    <property type="entry name" value="MCP_dom_sf"/>
</dbReference>
<organism evidence="14 15">
    <name type="scientific">Ceratosolen solmsi marchali</name>
    <dbReference type="NCBI Taxonomy" id="326594"/>
    <lineage>
        <taxon>Eukaryota</taxon>
        <taxon>Metazoa</taxon>
        <taxon>Ecdysozoa</taxon>
        <taxon>Arthropoda</taxon>
        <taxon>Hexapoda</taxon>
        <taxon>Insecta</taxon>
        <taxon>Pterygota</taxon>
        <taxon>Neoptera</taxon>
        <taxon>Endopterygota</taxon>
        <taxon>Hymenoptera</taxon>
        <taxon>Apocrita</taxon>
        <taxon>Proctotrupomorpha</taxon>
        <taxon>Chalcidoidea</taxon>
        <taxon>Agaonidae</taxon>
        <taxon>Agaoninae</taxon>
        <taxon>Ceratosolen</taxon>
    </lineage>
</organism>
<dbReference type="AlphaFoldDB" id="A0AAJ6YMY5"/>
<keyword evidence="5 12" id="KW-0812">Transmembrane</keyword>
<dbReference type="GO" id="GO:0015093">
    <property type="term" value="F:ferrous iron transmembrane transporter activity"/>
    <property type="evidence" value="ECO:0007669"/>
    <property type="project" value="TreeGrafter"/>
</dbReference>
<keyword evidence="7" id="KW-1133">Transmembrane helix</keyword>
<feature type="repeat" description="Solcar" evidence="12">
    <location>
        <begin position="12"/>
        <end position="99"/>
    </location>
</feature>
<keyword evidence="3 13" id="KW-0813">Transport</keyword>
<dbReference type="GO" id="GO:0048250">
    <property type="term" value="P:iron import into the mitochondrion"/>
    <property type="evidence" value="ECO:0007669"/>
    <property type="project" value="TreeGrafter"/>
</dbReference>